<dbReference type="STRING" id="1297569.MESS2_p80007"/>
<evidence type="ECO:0000313" key="1">
    <source>
        <dbReference type="EMBL" id="CCV09589.1"/>
    </source>
</evidence>
<name>M5EWZ0_9HYPH</name>
<gene>
    <name evidence="1" type="ORF">MESS2_p80007</name>
</gene>
<dbReference type="EMBL" id="CAUM01000190">
    <property type="protein sequence ID" value="CCV09589.1"/>
    <property type="molecule type" value="Genomic_DNA"/>
</dbReference>
<protein>
    <submittedName>
        <fullName evidence="1">Uncharacterized protein</fullName>
    </submittedName>
</protein>
<keyword evidence="2" id="KW-1185">Reference proteome</keyword>
<sequence length="32" mass="3216">MAALAGRYGIDVEGPLASIVPTLGEASQLADE</sequence>
<proteinExistence type="predicted"/>
<dbReference type="Proteomes" id="UP000012062">
    <property type="component" value="Unassembled WGS sequence"/>
</dbReference>
<accession>M5EWZ0</accession>
<evidence type="ECO:0000313" key="2">
    <source>
        <dbReference type="Proteomes" id="UP000012062"/>
    </source>
</evidence>
<dbReference type="AlphaFoldDB" id="M5EWZ0"/>
<comment type="caution">
    <text evidence="1">The sequence shown here is derived from an EMBL/GenBank/DDBJ whole genome shotgun (WGS) entry which is preliminary data.</text>
</comment>
<reference evidence="1 2" key="1">
    <citation type="submission" date="2013-02" db="EMBL/GenBank/DDBJ databases">
        <authorList>
            <person name="Genoscope - CEA"/>
        </authorList>
    </citation>
    <scope>NUCLEOTIDE SEQUENCE [LARGE SCALE GENOMIC DNA]</scope>
    <source>
        <strain evidence="1 2">STM 2683</strain>
    </source>
</reference>
<organism evidence="1 2">
    <name type="scientific">Mesorhizobium metallidurans STM 2683</name>
    <dbReference type="NCBI Taxonomy" id="1297569"/>
    <lineage>
        <taxon>Bacteria</taxon>
        <taxon>Pseudomonadati</taxon>
        <taxon>Pseudomonadota</taxon>
        <taxon>Alphaproteobacteria</taxon>
        <taxon>Hyphomicrobiales</taxon>
        <taxon>Phyllobacteriaceae</taxon>
        <taxon>Mesorhizobium</taxon>
    </lineage>
</organism>